<dbReference type="InterPro" id="IPR045851">
    <property type="entry name" value="AMP-bd_C_sf"/>
</dbReference>
<dbReference type="Gene3D" id="3.40.50.12780">
    <property type="entry name" value="N-terminal domain of ligase-like"/>
    <property type="match status" value="1"/>
</dbReference>
<evidence type="ECO:0000313" key="3">
    <source>
        <dbReference type="Proteomes" id="UP000219901"/>
    </source>
</evidence>
<evidence type="ECO:0000313" key="2">
    <source>
        <dbReference type="EMBL" id="PDX72812.1"/>
    </source>
</evidence>
<comment type="caution">
    <text evidence="2">The sequence shown here is derived from an EMBL/GenBank/DDBJ whole genome shotgun (WGS) entry which is preliminary data.</text>
</comment>
<gene>
    <name evidence="2" type="ORF">CGS55_06115</name>
</gene>
<dbReference type="Proteomes" id="UP000219901">
    <property type="component" value="Unassembled WGS sequence"/>
</dbReference>
<reference evidence="2 3" key="1">
    <citation type="journal article" date="2017" name="Front. Microbiol.">
        <title>New Insights into the Diversity of the Genus Faecalibacterium.</title>
        <authorList>
            <person name="Benevides L."/>
            <person name="Burman S."/>
            <person name="Martin R."/>
            <person name="Robert V."/>
            <person name="Thomas M."/>
            <person name="Miquel S."/>
            <person name="Chain F."/>
            <person name="Sokol H."/>
            <person name="Bermudez-Humaran L.G."/>
            <person name="Morrison M."/>
            <person name="Langella P."/>
            <person name="Azevedo V.A."/>
            <person name="Chatel J.M."/>
            <person name="Soares S."/>
        </authorList>
    </citation>
    <scope>NUCLEOTIDE SEQUENCE [LARGE SCALE GENOMIC DNA]</scope>
    <source>
        <strain evidence="2 3">CNCM I 4546</strain>
    </source>
</reference>
<dbReference type="InterPro" id="IPR042099">
    <property type="entry name" value="ANL_N_sf"/>
</dbReference>
<protein>
    <submittedName>
        <fullName evidence="2">Acyl-CoA synthetase</fullName>
    </submittedName>
</protein>
<name>A0A2A7A193_9FIRM</name>
<dbReference type="AlphaFoldDB" id="A0A2A7A193"/>
<proteinExistence type="predicted"/>
<dbReference type="RefSeq" id="WP_097782978.1">
    <property type="nucleotide sequence ID" value="NZ_NMTV01000037.1"/>
</dbReference>
<dbReference type="Pfam" id="PF00501">
    <property type="entry name" value="AMP-binding"/>
    <property type="match status" value="1"/>
</dbReference>
<dbReference type="InterPro" id="IPR000873">
    <property type="entry name" value="AMP-dep_synth/lig_dom"/>
</dbReference>
<sequence>MIKVLDNVYDLVTLNMEQRFSERVALRFYDKETDEVTVVHYKDYARDIRRAVSYFQSTIPDIKGKKICLLNKNSYEYAVNTFGIILAGGVLVLLNQHKSWDELSYELGLVEPAAILTDGDDYGTKEQLQAAYGSILRPMDGFRAYEPVAEMPRCIGHDDLMILMFTSGTTGRSKGVMLSERNFFSVMRAHVQIGEHMMEYKHDPELVVSQYTVLPMFHLGAFICLFSWAHGGWALNISGDIRNFYKEIRRMPSQVMAVVPVIMNSLHKDVMRGRKERLGELWVPICSSAMFDPQVMLDMATNGMFVVQTYGATETCGDGIINYAQDAKHIGAVGQGNDYLDYKLELDGELCIRGDSIMLGYYKDPEATAAVIDKDGWFHTGDLARVDEDGYYYITGRKKNLIILDSGENLSPEELEGMLEKCPAVQECIVKELGKKIGVVVYCKKEHQQTVRDFIAQMNRTVPLYKRIGVVEFSETPLPRNGAGKLVRK</sequence>
<organism evidence="2 3">
    <name type="scientific">Faecalibacterium prausnitzii</name>
    <dbReference type="NCBI Taxonomy" id="853"/>
    <lineage>
        <taxon>Bacteria</taxon>
        <taxon>Bacillati</taxon>
        <taxon>Bacillota</taxon>
        <taxon>Clostridia</taxon>
        <taxon>Eubacteriales</taxon>
        <taxon>Oscillospiraceae</taxon>
        <taxon>Faecalibacterium</taxon>
    </lineage>
</organism>
<dbReference type="Gene3D" id="3.30.300.30">
    <property type="match status" value="1"/>
</dbReference>
<accession>A0A2A7A193</accession>
<dbReference type="PANTHER" id="PTHR24096">
    <property type="entry name" value="LONG-CHAIN-FATTY-ACID--COA LIGASE"/>
    <property type="match status" value="1"/>
</dbReference>
<evidence type="ECO:0000259" key="1">
    <source>
        <dbReference type="Pfam" id="PF00501"/>
    </source>
</evidence>
<dbReference type="GO" id="GO:0016405">
    <property type="term" value="F:CoA-ligase activity"/>
    <property type="evidence" value="ECO:0007669"/>
    <property type="project" value="TreeGrafter"/>
</dbReference>
<dbReference type="PROSITE" id="PS00455">
    <property type="entry name" value="AMP_BINDING"/>
    <property type="match status" value="1"/>
</dbReference>
<feature type="domain" description="AMP-dependent synthetase/ligase" evidence="1">
    <location>
        <begin position="18"/>
        <end position="362"/>
    </location>
</feature>
<dbReference type="InterPro" id="IPR020845">
    <property type="entry name" value="AMP-binding_CS"/>
</dbReference>
<dbReference type="SUPFAM" id="SSF56801">
    <property type="entry name" value="Acetyl-CoA synthetase-like"/>
    <property type="match status" value="1"/>
</dbReference>
<dbReference type="EMBL" id="NMTV01000037">
    <property type="protein sequence ID" value="PDX72812.1"/>
    <property type="molecule type" value="Genomic_DNA"/>
</dbReference>